<dbReference type="Gene3D" id="1.10.533.10">
    <property type="entry name" value="Death Domain, Fas"/>
    <property type="match status" value="1"/>
</dbReference>
<dbReference type="InterPro" id="IPR011009">
    <property type="entry name" value="Kinase-like_dom_sf"/>
</dbReference>
<feature type="domain" description="Protein kinase" evidence="5">
    <location>
        <begin position="256"/>
        <end position="566"/>
    </location>
</feature>
<reference evidence="6" key="1">
    <citation type="submission" date="2023-07" db="EMBL/GenBank/DDBJ databases">
        <authorList>
            <person name="Stuckert A."/>
        </authorList>
    </citation>
    <scope>NUCLEOTIDE SEQUENCE</scope>
</reference>
<feature type="binding site" evidence="3">
    <location>
        <position position="283"/>
    </location>
    <ligand>
        <name>ATP</name>
        <dbReference type="ChEBI" id="CHEBI:30616"/>
    </ligand>
</feature>
<evidence type="ECO:0000313" key="6">
    <source>
        <dbReference type="EMBL" id="CAJ0927503.1"/>
    </source>
</evidence>
<evidence type="ECO:0000256" key="3">
    <source>
        <dbReference type="PROSITE-ProRule" id="PRU10141"/>
    </source>
</evidence>
<dbReference type="InterPro" id="IPR008271">
    <property type="entry name" value="Ser/Thr_kinase_AS"/>
</dbReference>
<feature type="region of interest" description="Disordered" evidence="4">
    <location>
        <begin position="202"/>
        <end position="226"/>
    </location>
</feature>
<dbReference type="Gene3D" id="3.30.200.20">
    <property type="entry name" value="Phosphorylase Kinase, domain 1"/>
    <property type="match status" value="1"/>
</dbReference>
<feature type="compositionally biased region" description="Low complexity" evidence="4">
    <location>
        <begin position="202"/>
        <end position="222"/>
    </location>
</feature>
<dbReference type="SUPFAM" id="SSF47986">
    <property type="entry name" value="DEATH domain"/>
    <property type="match status" value="1"/>
</dbReference>
<keyword evidence="7" id="KW-1185">Reference proteome</keyword>
<evidence type="ECO:0000256" key="4">
    <source>
        <dbReference type="SAM" id="MobiDB-lite"/>
    </source>
</evidence>
<dbReference type="EMBL" id="CAUEEQ010004447">
    <property type="protein sequence ID" value="CAJ0927503.1"/>
    <property type="molecule type" value="Genomic_DNA"/>
</dbReference>
<gene>
    <name evidence="6" type="ORF">RIMI_LOCUS3047646</name>
</gene>
<evidence type="ECO:0000313" key="7">
    <source>
        <dbReference type="Proteomes" id="UP001176940"/>
    </source>
</evidence>
<dbReference type="SUPFAM" id="SSF56112">
    <property type="entry name" value="Protein kinase-like (PK-like)"/>
    <property type="match status" value="1"/>
</dbReference>
<keyword evidence="2 3" id="KW-0067">ATP-binding</keyword>
<dbReference type="InterPro" id="IPR017441">
    <property type="entry name" value="Protein_kinase_ATP_BS"/>
</dbReference>
<accession>A0ABN9L0B8</accession>
<dbReference type="PANTHER" id="PTHR27001:SF929">
    <property type="entry name" value="INTERLEUKIN 1 RECEPTOR-ASSOCIATED KINASE 1"/>
    <property type="match status" value="1"/>
</dbReference>
<comment type="caution">
    <text evidence="6">The sequence shown here is derived from an EMBL/GenBank/DDBJ whole genome shotgun (WGS) entry which is preliminary data.</text>
</comment>
<organism evidence="6 7">
    <name type="scientific">Ranitomeya imitator</name>
    <name type="common">mimic poison frog</name>
    <dbReference type="NCBI Taxonomy" id="111125"/>
    <lineage>
        <taxon>Eukaryota</taxon>
        <taxon>Metazoa</taxon>
        <taxon>Chordata</taxon>
        <taxon>Craniata</taxon>
        <taxon>Vertebrata</taxon>
        <taxon>Euteleostomi</taxon>
        <taxon>Amphibia</taxon>
        <taxon>Batrachia</taxon>
        <taxon>Anura</taxon>
        <taxon>Neobatrachia</taxon>
        <taxon>Hyloidea</taxon>
        <taxon>Dendrobatidae</taxon>
        <taxon>Dendrobatinae</taxon>
        <taxon>Ranitomeya</taxon>
    </lineage>
</organism>
<proteinExistence type="predicted"/>
<dbReference type="InterPro" id="IPR011029">
    <property type="entry name" value="DEATH-like_dom_sf"/>
</dbReference>
<dbReference type="Gene3D" id="1.10.510.10">
    <property type="entry name" value="Transferase(Phosphotransferase) domain 1"/>
    <property type="match status" value="1"/>
</dbReference>
<name>A0ABN9L0B8_9NEOB</name>
<dbReference type="PANTHER" id="PTHR27001">
    <property type="entry name" value="OS01G0253100 PROTEIN"/>
    <property type="match status" value="1"/>
</dbReference>
<protein>
    <recommendedName>
        <fullName evidence="5">Protein kinase domain-containing protein</fullName>
    </recommendedName>
</protein>
<dbReference type="Pfam" id="PF00069">
    <property type="entry name" value="Pkinase"/>
    <property type="match status" value="1"/>
</dbReference>
<dbReference type="Proteomes" id="UP001176940">
    <property type="component" value="Unassembled WGS sequence"/>
</dbReference>
<evidence type="ECO:0000256" key="2">
    <source>
        <dbReference type="ARBA" id="ARBA00022840"/>
    </source>
</evidence>
<dbReference type="PROSITE" id="PS50011">
    <property type="entry name" value="PROTEIN_KINASE_DOM"/>
    <property type="match status" value="1"/>
</dbReference>
<dbReference type="PROSITE" id="PS00107">
    <property type="entry name" value="PROTEIN_KINASE_ATP"/>
    <property type="match status" value="1"/>
</dbReference>
<dbReference type="PROSITE" id="PS00108">
    <property type="entry name" value="PROTEIN_KINASE_ST"/>
    <property type="match status" value="1"/>
</dbReference>
<keyword evidence="1 3" id="KW-0547">Nucleotide-binding</keyword>
<dbReference type="SMART" id="SM00220">
    <property type="entry name" value="S_TKc"/>
    <property type="match status" value="1"/>
</dbReference>
<evidence type="ECO:0000259" key="5">
    <source>
        <dbReference type="PROSITE" id="PS50011"/>
    </source>
</evidence>
<feature type="region of interest" description="Disordered" evidence="4">
    <location>
        <begin position="126"/>
        <end position="160"/>
    </location>
</feature>
<evidence type="ECO:0000256" key="1">
    <source>
        <dbReference type="ARBA" id="ARBA00022741"/>
    </source>
</evidence>
<dbReference type="InterPro" id="IPR000719">
    <property type="entry name" value="Prot_kinase_dom"/>
</dbReference>
<sequence length="787" mass="86846">MFTLVTGIVGRWRAVCVTALQRPNSDAAAIRIVVGIAAASFSVKQYHYIFFLSASMIISDQTALRLLEQGHRRNRTQEIIWRWTSRNARLKDLILILRKLNLLRALNIFDCWSLDYVSKLAAAQNTHPAKEPSPPTRTLPSQDHSLCDKKKSPTTDTAPNSVSLEALGMKMNILTLFVWHFRCRPATTSSWPPPPSHLNFSSICPSQASSSESSRDSTTTNTHPSIQECLDTSGAMEPSKHLLWNFQEVTQGTRNFSQSFLIGEGGFGCVFKAVIRNTAYAIKRLKQDAELEWSTVKKSFQTEIEKLTCLRHPNIIDLAGYCMQGEEYCLIYLYLPNGSLEDRLHHQGSFPILTWKQRLSIMQGAACGIQFLHTLKPSIIHGDIKSSNILLDQALVAKLGDFGLARFSRYACDAGKSRTLARTSTVRGTLAYLPDEYVKLGKLTFELDTYSFGVVLLEILTGRKAVDNDSSSHTKYLKDIVNEEESDQEAEGSSPQGATSIRNAENKLFRSASRICQHHLDFRIGRCSAEVAQELCFLACRCLGRQKKRPGMVEVFNEVTRLQSLLLHASETEHSDVQSSFLSDNPDGFPPLLDLLSSLQPSVLAPQENTDKFTPYGTSIDAPALGSHSALQYDDKLVDFCSISSCESLRTSRRTPNLPEESDDSVSALSLAAASPDLACGHIPDQQELRSSSHTKALQCRSTVLATSDLNTSAGRGGGIQGISSSASGDSQGLHNTAISMPHHQIIVNPAKQRFVEQLALYDQGKINSLELLYSGTSPGNPLRSVF</sequence>